<accession>W6U068</accession>
<comment type="caution">
    <text evidence="1">The sequence shown here is derived from an EMBL/GenBank/DDBJ whole genome shotgun (WGS) entry which is preliminary data.</text>
</comment>
<dbReference type="RefSeq" id="XP_024345671.1">
    <property type="nucleotide sequence ID" value="XM_024499923.1"/>
</dbReference>
<dbReference type="KEGG" id="egl:EGR_10674"/>
<dbReference type="CTD" id="36346389"/>
<evidence type="ECO:0000313" key="1">
    <source>
        <dbReference type="EMBL" id="EUB54475.1"/>
    </source>
</evidence>
<dbReference type="Proteomes" id="UP000019149">
    <property type="component" value="Unassembled WGS sequence"/>
</dbReference>
<dbReference type="GeneID" id="36346389"/>
<reference evidence="1 2" key="1">
    <citation type="journal article" date="2013" name="Nat. Genet.">
        <title>The genome of the hydatid tapeworm Echinococcus granulosus.</title>
        <authorList>
            <person name="Zheng H."/>
            <person name="Zhang W."/>
            <person name="Zhang L."/>
            <person name="Zhang Z."/>
            <person name="Li J."/>
            <person name="Lu G."/>
            <person name="Zhu Y."/>
            <person name="Wang Y."/>
            <person name="Huang Y."/>
            <person name="Liu J."/>
            <person name="Kang H."/>
            <person name="Chen J."/>
            <person name="Wang L."/>
            <person name="Chen A."/>
            <person name="Yu S."/>
            <person name="Gao Z."/>
            <person name="Jin L."/>
            <person name="Gu W."/>
            <person name="Wang Z."/>
            <person name="Zhao L."/>
            <person name="Shi B."/>
            <person name="Wen H."/>
            <person name="Lin R."/>
            <person name="Jones M.K."/>
            <person name="Brejova B."/>
            <person name="Vinar T."/>
            <person name="Zhao G."/>
            <person name="McManus D.P."/>
            <person name="Chen Z."/>
            <person name="Zhou Y."/>
            <person name="Wang S."/>
        </authorList>
    </citation>
    <scope>NUCLEOTIDE SEQUENCE [LARGE SCALE GENOMIC DNA]</scope>
</reference>
<protein>
    <submittedName>
        <fullName evidence="1">Uncharacterized protein</fullName>
    </submittedName>
</protein>
<dbReference type="AlphaFoldDB" id="W6U068"/>
<dbReference type="EMBL" id="APAU02000249">
    <property type="protein sequence ID" value="EUB54475.1"/>
    <property type="molecule type" value="Genomic_DNA"/>
</dbReference>
<evidence type="ECO:0000313" key="2">
    <source>
        <dbReference type="Proteomes" id="UP000019149"/>
    </source>
</evidence>
<name>W6U068_ECHGR</name>
<organism evidence="1 2">
    <name type="scientific">Echinococcus granulosus</name>
    <name type="common">Hydatid tapeworm</name>
    <dbReference type="NCBI Taxonomy" id="6210"/>
    <lineage>
        <taxon>Eukaryota</taxon>
        <taxon>Metazoa</taxon>
        <taxon>Spiralia</taxon>
        <taxon>Lophotrochozoa</taxon>
        <taxon>Platyhelminthes</taxon>
        <taxon>Cestoda</taxon>
        <taxon>Eucestoda</taxon>
        <taxon>Cyclophyllidea</taxon>
        <taxon>Taeniidae</taxon>
        <taxon>Echinococcus</taxon>
        <taxon>Echinococcus granulosus group</taxon>
    </lineage>
</organism>
<gene>
    <name evidence="1" type="ORF">EGR_10674</name>
</gene>
<sequence>MPVIIQLLARQTITIMFNVGELIIRRSVNLVLEMVQASKPSLPTKMNCQIIAATTNSSFFH</sequence>
<proteinExistence type="predicted"/>
<keyword evidence="2" id="KW-1185">Reference proteome</keyword>